<gene>
    <name evidence="3" type="ORF">KC19_2G110600</name>
</gene>
<feature type="coiled-coil region" evidence="1">
    <location>
        <begin position="5"/>
        <end position="53"/>
    </location>
</feature>
<organism evidence="3 4">
    <name type="scientific">Ceratodon purpureus</name>
    <name type="common">Fire moss</name>
    <name type="synonym">Dicranum purpureum</name>
    <dbReference type="NCBI Taxonomy" id="3225"/>
    <lineage>
        <taxon>Eukaryota</taxon>
        <taxon>Viridiplantae</taxon>
        <taxon>Streptophyta</taxon>
        <taxon>Embryophyta</taxon>
        <taxon>Bryophyta</taxon>
        <taxon>Bryophytina</taxon>
        <taxon>Bryopsida</taxon>
        <taxon>Dicranidae</taxon>
        <taxon>Pseudoditrichales</taxon>
        <taxon>Ditrichaceae</taxon>
        <taxon>Ceratodon</taxon>
    </lineage>
</organism>
<feature type="compositionally biased region" description="Polar residues" evidence="2">
    <location>
        <begin position="480"/>
        <end position="495"/>
    </location>
</feature>
<evidence type="ECO:0000256" key="1">
    <source>
        <dbReference type="SAM" id="Coils"/>
    </source>
</evidence>
<evidence type="ECO:0000313" key="4">
    <source>
        <dbReference type="Proteomes" id="UP000822688"/>
    </source>
</evidence>
<dbReference type="Proteomes" id="UP000822688">
    <property type="component" value="Chromosome 2"/>
</dbReference>
<evidence type="ECO:0000313" key="3">
    <source>
        <dbReference type="EMBL" id="KAG0586705.1"/>
    </source>
</evidence>
<keyword evidence="1" id="KW-0175">Coiled coil</keyword>
<dbReference type="EMBL" id="CM026422">
    <property type="protein sequence ID" value="KAG0586705.1"/>
    <property type="molecule type" value="Genomic_DNA"/>
</dbReference>
<sequence length="531" mass="59532">MSQKMRSSTHRAAEAEMMAKSLQQENDILRFQLNDLINREKNQRMELQRLRAHRDVEVSTLVNATTQKLKGEVERLKGMLEPAASTLAAAVSEKDKALNDKMQLMAEIESMKKASDGEETEFGGRMRSLESAIYNSTAMASSILQSVEAFQKHVLPNFKIVNTQIDKSQKPCDNDGPDKLVDELQKLEAAVAMLRVIVDAKNDTLVLIRGKLKQENDELRAELADARERPPVIEEPQAAEKQKTCADEVGIERNILRQEIHSLQDLYSAKFKQLQTKLKAHEQAETVHQTRYSELRQECQSLQSQLTTIEASRRQLEDSLKDETSARAQLVTDIYHMRKENESLQSELEMVKVNQKFFGGHARKGRLPMEKMDLINTVNQLLSENSKLRSDKTAIEEEMRKQRRTSVLERVRSVITSRDVDMCASNKVGDSELASKLARARLQTLGQSSPTQFALTDGSPGLSMAVVSNPFIKAADPDTSDPSTEVSSTRNSFTPVSRPKKMSDIYEAGQMGLAQLAGLRERGITVGSVLS</sequence>
<proteinExistence type="predicted"/>
<feature type="region of interest" description="Disordered" evidence="2">
    <location>
        <begin position="475"/>
        <end position="500"/>
    </location>
</feature>
<protein>
    <submittedName>
        <fullName evidence="3">Uncharacterized protein</fullName>
    </submittedName>
</protein>
<accession>A0A8T0IUC9</accession>
<name>A0A8T0IUC9_CERPU</name>
<feature type="coiled-coil region" evidence="1">
    <location>
        <begin position="292"/>
        <end position="319"/>
    </location>
</feature>
<reference evidence="3" key="1">
    <citation type="submission" date="2020-06" db="EMBL/GenBank/DDBJ databases">
        <title>WGS assembly of Ceratodon purpureus strain R40.</title>
        <authorList>
            <person name="Carey S.B."/>
            <person name="Jenkins J."/>
            <person name="Shu S."/>
            <person name="Lovell J.T."/>
            <person name="Sreedasyam A."/>
            <person name="Maumus F."/>
            <person name="Tiley G.P."/>
            <person name="Fernandez-Pozo N."/>
            <person name="Barry K."/>
            <person name="Chen C."/>
            <person name="Wang M."/>
            <person name="Lipzen A."/>
            <person name="Daum C."/>
            <person name="Saski C.A."/>
            <person name="Payton A.C."/>
            <person name="Mcbreen J.C."/>
            <person name="Conrad R.E."/>
            <person name="Kollar L.M."/>
            <person name="Olsson S."/>
            <person name="Huttunen S."/>
            <person name="Landis J.B."/>
            <person name="Wickett N.J."/>
            <person name="Johnson M.G."/>
            <person name="Rensing S.A."/>
            <person name="Grimwood J."/>
            <person name="Schmutz J."/>
            <person name="Mcdaniel S.F."/>
        </authorList>
    </citation>
    <scope>NUCLEOTIDE SEQUENCE</scope>
    <source>
        <strain evidence="3">R40</strain>
    </source>
</reference>
<feature type="coiled-coil region" evidence="1">
    <location>
        <begin position="87"/>
        <end position="114"/>
    </location>
</feature>
<feature type="coiled-coil region" evidence="1">
    <location>
        <begin position="378"/>
        <end position="405"/>
    </location>
</feature>
<comment type="caution">
    <text evidence="3">The sequence shown here is derived from an EMBL/GenBank/DDBJ whole genome shotgun (WGS) entry which is preliminary data.</text>
</comment>
<evidence type="ECO:0000256" key="2">
    <source>
        <dbReference type="SAM" id="MobiDB-lite"/>
    </source>
</evidence>
<dbReference type="AlphaFoldDB" id="A0A8T0IUC9"/>
<keyword evidence="4" id="KW-1185">Reference proteome</keyword>